<dbReference type="SUPFAM" id="SSF55257">
    <property type="entry name" value="RBP11-like subunits of RNA polymerase"/>
    <property type="match status" value="1"/>
</dbReference>
<dbReference type="Gene3D" id="2.170.120.12">
    <property type="entry name" value="DNA-directed RNA polymerase, insert domain"/>
    <property type="match status" value="1"/>
</dbReference>
<dbReference type="CDD" id="cd06928">
    <property type="entry name" value="RNAP_alpha_NTD"/>
    <property type="match status" value="1"/>
</dbReference>
<dbReference type="Pfam" id="PF01193">
    <property type="entry name" value="RNA_pol_L"/>
    <property type="match status" value="1"/>
</dbReference>
<comment type="similarity">
    <text evidence="1 11">Belongs to the RNA polymerase alpha chain family.</text>
</comment>
<comment type="catalytic activity">
    <reaction evidence="10 11">
        <text>RNA(n) + a ribonucleoside 5'-triphosphate = RNA(n+1) + diphosphate</text>
        <dbReference type="Rhea" id="RHEA:21248"/>
        <dbReference type="Rhea" id="RHEA-COMP:14527"/>
        <dbReference type="Rhea" id="RHEA-COMP:17342"/>
        <dbReference type="ChEBI" id="CHEBI:33019"/>
        <dbReference type="ChEBI" id="CHEBI:61557"/>
        <dbReference type="ChEBI" id="CHEBI:140395"/>
        <dbReference type="EC" id="2.7.7.6"/>
    </reaction>
</comment>
<evidence type="ECO:0000256" key="6">
    <source>
        <dbReference type="ARBA" id="ARBA00022695"/>
    </source>
</evidence>
<dbReference type="InterPro" id="IPR011773">
    <property type="entry name" value="DNA-dir_RpoA"/>
</dbReference>
<dbReference type="AlphaFoldDB" id="A0A932HWZ6"/>
<name>A0A932HWZ6_UNCTE</name>
<keyword evidence="7 11" id="KW-0804">Transcription</keyword>
<dbReference type="EMBL" id="JACPUR010000017">
    <property type="protein sequence ID" value="MBI3127244.1"/>
    <property type="molecule type" value="Genomic_DNA"/>
</dbReference>
<evidence type="ECO:0000256" key="1">
    <source>
        <dbReference type="ARBA" id="ARBA00007123"/>
    </source>
</evidence>
<dbReference type="NCBIfam" id="NF003519">
    <property type="entry name" value="PRK05182.2-5"/>
    <property type="match status" value="1"/>
</dbReference>
<dbReference type="GO" id="GO:0000428">
    <property type="term" value="C:DNA-directed RNA polymerase complex"/>
    <property type="evidence" value="ECO:0007669"/>
    <property type="project" value="UniProtKB-KW"/>
</dbReference>
<comment type="function">
    <text evidence="11">DNA-dependent RNA polymerase catalyzes the transcription of DNA into RNA using the four ribonucleoside triphosphates as substrates.</text>
</comment>
<dbReference type="GO" id="GO:0003899">
    <property type="term" value="F:DNA-directed RNA polymerase activity"/>
    <property type="evidence" value="ECO:0007669"/>
    <property type="project" value="UniProtKB-UniRule"/>
</dbReference>
<feature type="domain" description="DNA-directed RNA polymerase RpoA/D/Rpb3-type" evidence="12">
    <location>
        <begin position="24"/>
        <end position="233"/>
    </location>
</feature>
<evidence type="ECO:0000256" key="7">
    <source>
        <dbReference type="ARBA" id="ARBA00023163"/>
    </source>
</evidence>
<dbReference type="FunFam" id="1.10.150.20:FF:000001">
    <property type="entry name" value="DNA-directed RNA polymerase subunit alpha"/>
    <property type="match status" value="1"/>
</dbReference>
<sequence>MSQYADLVKPSSLETEKESLTDTFGRFVAEPLERGYGTTLGNALRRVILASLQGAAFTAVRIEGVYHEFSSIPGVMEDVTDIILNLKEVVIKVETDQLPLRLTYQHKGSAAEFKAGDIQSRPGVRVLNPGLHIATLNEEANLDMELIVDAGRGYVPAERNADANLGPQFIPMDSVFSPIRRCAFRVEKTRVGDVTDYDKLILEVVTNGTIAPVDAVAHAAKILKDNLQIFINFEEEEAPKTPEVDERRQKLVENLRRSVEELELSVRSYNCLKNARIHTLGDLVQKTEAEMLKTRNFGRKSLNEIREILSSMGLSLGMDLSQLRINPQDLNRPGEEG</sequence>
<organism evidence="13 14">
    <name type="scientific">Tectimicrobiota bacterium</name>
    <dbReference type="NCBI Taxonomy" id="2528274"/>
    <lineage>
        <taxon>Bacteria</taxon>
        <taxon>Pseudomonadati</taxon>
        <taxon>Nitrospinota/Tectimicrobiota group</taxon>
        <taxon>Candidatus Tectimicrobiota</taxon>
    </lineage>
</organism>
<dbReference type="InterPro" id="IPR036643">
    <property type="entry name" value="RNApol_insert_sf"/>
</dbReference>
<evidence type="ECO:0000256" key="9">
    <source>
        <dbReference type="ARBA" id="ARBA00033070"/>
    </source>
</evidence>
<evidence type="ECO:0000256" key="5">
    <source>
        <dbReference type="ARBA" id="ARBA00022679"/>
    </source>
</evidence>
<dbReference type="Pfam" id="PF01000">
    <property type="entry name" value="RNA_pol_A_bac"/>
    <property type="match status" value="1"/>
</dbReference>
<gene>
    <name evidence="11" type="primary">rpoA</name>
    <name evidence="13" type="ORF">HYZ11_06540</name>
</gene>
<feature type="region of interest" description="Alpha N-terminal domain (alpha-NTD)" evidence="11">
    <location>
        <begin position="1"/>
        <end position="234"/>
    </location>
</feature>
<dbReference type="SMART" id="SM00662">
    <property type="entry name" value="RPOLD"/>
    <property type="match status" value="1"/>
</dbReference>
<accession>A0A932HWZ6</accession>
<dbReference type="Gene3D" id="3.30.1360.10">
    <property type="entry name" value="RNA polymerase, RBP11-like subunit"/>
    <property type="match status" value="1"/>
</dbReference>
<dbReference type="Gene3D" id="1.10.150.20">
    <property type="entry name" value="5' to 3' exonuclease, C-terminal subdomain"/>
    <property type="match status" value="1"/>
</dbReference>
<keyword evidence="4 11" id="KW-0240">DNA-directed RNA polymerase</keyword>
<dbReference type="InterPro" id="IPR011263">
    <property type="entry name" value="DNA-dir_RNA_pol_RpoA/D/Rpb3"/>
</dbReference>
<dbReference type="Proteomes" id="UP000782312">
    <property type="component" value="Unassembled WGS sequence"/>
</dbReference>
<dbReference type="NCBIfam" id="TIGR02027">
    <property type="entry name" value="rpoA"/>
    <property type="match status" value="1"/>
</dbReference>
<protein>
    <recommendedName>
        <fullName evidence="3 11">DNA-directed RNA polymerase subunit alpha</fullName>
        <shortName evidence="11">RNAP subunit alpha</shortName>
        <ecNumber evidence="2 11">2.7.7.6</ecNumber>
    </recommendedName>
    <alternativeName>
        <fullName evidence="9 11">RNA polymerase subunit alpha</fullName>
    </alternativeName>
    <alternativeName>
        <fullName evidence="8 11">Transcriptase subunit alpha</fullName>
    </alternativeName>
</protein>
<keyword evidence="5 11" id="KW-0808">Transferase</keyword>
<dbReference type="GO" id="GO:0046983">
    <property type="term" value="F:protein dimerization activity"/>
    <property type="evidence" value="ECO:0007669"/>
    <property type="project" value="InterPro"/>
</dbReference>
<dbReference type="NCBIfam" id="NF003513">
    <property type="entry name" value="PRK05182.1-2"/>
    <property type="match status" value="1"/>
</dbReference>
<dbReference type="FunFam" id="2.170.120.12:FF:000001">
    <property type="entry name" value="DNA-directed RNA polymerase subunit alpha"/>
    <property type="match status" value="1"/>
</dbReference>
<dbReference type="InterPro" id="IPR011262">
    <property type="entry name" value="DNA-dir_RNA_pol_insert"/>
</dbReference>
<dbReference type="EC" id="2.7.7.6" evidence="2 11"/>
<reference evidence="13" key="1">
    <citation type="submission" date="2020-07" db="EMBL/GenBank/DDBJ databases">
        <title>Huge and variable diversity of episymbiotic CPR bacteria and DPANN archaea in groundwater ecosystems.</title>
        <authorList>
            <person name="He C.Y."/>
            <person name="Keren R."/>
            <person name="Whittaker M."/>
            <person name="Farag I.F."/>
            <person name="Doudna J."/>
            <person name="Cate J.H.D."/>
            <person name="Banfield J.F."/>
        </authorList>
    </citation>
    <scope>NUCLEOTIDE SEQUENCE</scope>
    <source>
        <strain evidence="13">NC_groundwater_763_Ag_S-0.2um_68_21</strain>
    </source>
</reference>
<proteinExistence type="inferred from homology"/>
<feature type="region of interest" description="Alpha C-terminal domain (alpha-CTD)" evidence="11">
    <location>
        <begin position="251"/>
        <end position="337"/>
    </location>
</feature>
<evidence type="ECO:0000256" key="3">
    <source>
        <dbReference type="ARBA" id="ARBA00015972"/>
    </source>
</evidence>
<evidence type="ECO:0000256" key="2">
    <source>
        <dbReference type="ARBA" id="ARBA00012418"/>
    </source>
</evidence>
<evidence type="ECO:0000313" key="14">
    <source>
        <dbReference type="Proteomes" id="UP000782312"/>
    </source>
</evidence>
<evidence type="ECO:0000256" key="10">
    <source>
        <dbReference type="ARBA" id="ARBA00048552"/>
    </source>
</evidence>
<dbReference type="InterPro" id="IPR011260">
    <property type="entry name" value="RNAP_asu_C"/>
</dbReference>
<evidence type="ECO:0000259" key="12">
    <source>
        <dbReference type="SMART" id="SM00662"/>
    </source>
</evidence>
<comment type="subunit">
    <text evidence="11">Homodimer. The RNAP catalytic core consists of 2 alpha, 1 beta, 1 beta' and 1 omega subunit. When a sigma factor is associated with the core the holoenzyme is formed, which can initiate transcription.</text>
</comment>
<dbReference type="GO" id="GO:0003677">
    <property type="term" value="F:DNA binding"/>
    <property type="evidence" value="ECO:0007669"/>
    <property type="project" value="UniProtKB-UniRule"/>
</dbReference>
<dbReference type="Pfam" id="PF03118">
    <property type="entry name" value="RNA_pol_A_CTD"/>
    <property type="match status" value="1"/>
</dbReference>
<dbReference type="SUPFAM" id="SSF56553">
    <property type="entry name" value="Insert subdomain of RNA polymerase alpha subunit"/>
    <property type="match status" value="1"/>
</dbReference>
<evidence type="ECO:0000256" key="8">
    <source>
        <dbReference type="ARBA" id="ARBA00032524"/>
    </source>
</evidence>
<dbReference type="SUPFAM" id="SSF47789">
    <property type="entry name" value="C-terminal domain of RNA polymerase alpha subunit"/>
    <property type="match status" value="1"/>
</dbReference>
<dbReference type="GO" id="GO:0005737">
    <property type="term" value="C:cytoplasm"/>
    <property type="evidence" value="ECO:0007669"/>
    <property type="project" value="UniProtKB-ARBA"/>
</dbReference>
<evidence type="ECO:0000256" key="4">
    <source>
        <dbReference type="ARBA" id="ARBA00022478"/>
    </source>
</evidence>
<dbReference type="InterPro" id="IPR036603">
    <property type="entry name" value="RBP11-like"/>
</dbReference>
<dbReference type="GO" id="GO:0006351">
    <property type="term" value="P:DNA-templated transcription"/>
    <property type="evidence" value="ECO:0007669"/>
    <property type="project" value="UniProtKB-UniRule"/>
</dbReference>
<evidence type="ECO:0000313" key="13">
    <source>
        <dbReference type="EMBL" id="MBI3127244.1"/>
    </source>
</evidence>
<comment type="caution">
    <text evidence="13">The sequence shown here is derived from an EMBL/GenBank/DDBJ whole genome shotgun (WGS) entry which is preliminary data.</text>
</comment>
<comment type="domain">
    <text evidence="11">The N-terminal domain is essential for RNAP assembly and basal transcription, whereas the C-terminal domain is involved in interaction with transcriptional regulators and with upstream promoter elements.</text>
</comment>
<evidence type="ECO:0000256" key="11">
    <source>
        <dbReference type="HAMAP-Rule" id="MF_00059"/>
    </source>
</evidence>
<dbReference type="HAMAP" id="MF_00059">
    <property type="entry name" value="RNApol_bact_RpoA"/>
    <property type="match status" value="1"/>
</dbReference>
<keyword evidence="6 11" id="KW-0548">Nucleotidyltransferase</keyword>